<dbReference type="InterPro" id="IPR004358">
    <property type="entry name" value="Sig_transdc_His_kin-like_C"/>
</dbReference>
<evidence type="ECO:0000256" key="4">
    <source>
        <dbReference type="ARBA" id="ARBA00022475"/>
    </source>
</evidence>
<reference evidence="19" key="1">
    <citation type="journal article" date="2019" name="Int. J. Syst. Evol. Microbiol.">
        <title>The Global Catalogue of Microorganisms (GCM) 10K type strain sequencing project: providing services to taxonomists for standard genome sequencing and annotation.</title>
        <authorList>
            <consortium name="The Broad Institute Genomics Platform"/>
            <consortium name="The Broad Institute Genome Sequencing Center for Infectious Disease"/>
            <person name="Wu L."/>
            <person name="Ma J."/>
        </authorList>
    </citation>
    <scope>NUCLEOTIDE SEQUENCE [LARGE SCALE GENOMIC DNA]</scope>
    <source>
        <strain evidence="19">JCM 18401</strain>
    </source>
</reference>
<dbReference type="PROSITE" id="PS50885">
    <property type="entry name" value="HAMP"/>
    <property type="match status" value="1"/>
</dbReference>
<evidence type="ECO:0000256" key="1">
    <source>
        <dbReference type="ARBA" id="ARBA00000085"/>
    </source>
</evidence>
<dbReference type="CDD" id="cd00082">
    <property type="entry name" value="HisKA"/>
    <property type="match status" value="1"/>
</dbReference>
<evidence type="ECO:0000256" key="11">
    <source>
        <dbReference type="ARBA" id="ARBA00022840"/>
    </source>
</evidence>
<keyword evidence="8 15" id="KW-0812">Transmembrane</keyword>
<comment type="caution">
    <text evidence="18">The sequence shown here is derived from an EMBL/GenBank/DDBJ whole genome shotgun (WGS) entry which is preliminary data.</text>
</comment>
<dbReference type="InterPro" id="IPR003660">
    <property type="entry name" value="HAMP_dom"/>
</dbReference>
<evidence type="ECO:0000256" key="3">
    <source>
        <dbReference type="ARBA" id="ARBA00012438"/>
    </source>
</evidence>
<dbReference type="InterPro" id="IPR005467">
    <property type="entry name" value="His_kinase_dom"/>
</dbReference>
<evidence type="ECO:0000256" key="10">
    <source>
        <dbReference type="ARBA" id="ARBA00022777"/>
    </source>
</evidence>
<dbReference type="PROSITE" id="PS50109">
    <property type="entry name" value="HIS_KIN"/>
    <property type="match status" value="1"/>
</dbReference>
<dbReference type="SUPFAM" id="SSF55874">
    <property type="entry name" value="ATPase domain of HSP90 chaperone/DNA topoisomerase II/histidine kinase"/>
    <property type="match status" value="1"/>
</dbReference>
<dbReference type="InterPro" id="IPR036097">
    <property type="entry name" value="HisK_dim/P_sf"/>
</dbReference>
<evidence type="ECO:0000313" key="19">
    <source>
        <dbReference type="Proteomes" id="UP001499988"/>
    </source>
</evidence>
<dbReference type="Proteomes" id="UP001499988">
    <property type="component" value="Unassembled WGS sequence"/>
</dbReference>
<feature type="domain" description="Histidine kinase" evidence="16">
    <location>
        <begin position="294"/>
        <end position="492"/>
    </location>
</feature>
<dbReference type="Gene3D" id="3.30.565.10">
    <property type="entry name" value="Histidine kinase-like ATPase, C-terminal domain"/>
    <property type="match status" value="1"/>
</dbReference>
<dbReference type="InterPro" id="IPR050980">
    <property type="entry name" value="2C_sensor_his_kinase"/>
</dbReference>
<keyword evidence="13" id="KW-0902">Two-component regulatory system</keyword>
<dbReference type="SUPFAM" id="SSF158472">
    <property type="entry name" value="HAMP domain-like"/>
    <property type="match status" value="1"/>
</dbReference>
<dbReference type="InterPro" id="IPR036890">
    <property type="entry name" value="HATPase_C_sf"/>
</dbReference>
<dbReference type="SUPFAM" id="SSF47384">
    <property type="entry name" value="Homodimeric domain of signal transducing histidine kinase"/>
    <property type="match status" value="1"/>
</dbReference>
<sequence length="492" mass="56147">MISQRLRRLWPRRLAGQMIALVLLVLTLALGISVWLLSGAHRESFGALSQGQLLKQYVSIVKLLESSEPEYHKTILRATRNTSTRVHIDDSSTLSAQPETDMDRRLQARLLGMLGPQYQGRIRASIGYRFQLPTEKQLREYQFSEEEQRGRGPDRARHMTERQRRMLFERSMEKDQRTRPRLEYLSISLKTKEDRWLNFDMVVPKPPALIPRQTLIFLLLAGGALMIALLWMVRRIATPVKSLSTAANRMGRGETLPPLQEQGPEEIRELTRAFNQMQDRQQRFVSDRTRMLAAFSHDLRTPITSLRLRVEMMEPSEHQQRLLDTLDEMQQMSEATLAFVRDGSDTEATRQVDLNALLDSLCDDLAEQGKAVRFSESEQSAVIACRPLSLKRALRNLIENAVQYGEQADVAITADNQTVKITIRDQGPGIAPDKIEQVFEPFFRLESSRNRHTGGVGLGMSIARNILRSHGGDIQLQNQHPGLLITLTIPNR</sequence>
<evidence type="ECO:0000256" key="6">
    <source>
        <dbReference type="ARBA" id="ARBA00022553"/>
    </source>
</evidence>
<accession>A0ABP9FGA9</accession>
<comment type="catalytic activity">
    <reaction evidence="1">
        <text>ATP + protein L-histidine = ADP + protein N-phospho-L-histidine.</text>
        <dbReference type="EC" id="2.7.13.3"/>
    </reaction>
</comment>
<keyword evidence="6" id="KW-0597">Phosphoprotein</keyword>
<evidence type="ECO:0000259" key="16">
    <source>
        <dbReference type="PROSITE" id="PS50109"/>
    </source>
</evidence>
<keyword evidence="19" id="KW-1185">Reference proteome</keyword>
<dbReference type="PANTHER" id="PTHR44936">
    <property type="entry name" value="SENSOR PROTEIN CREC"/>
    <property type="match status" value="1"/>
</dbReference>
<dbReference type="SMART" id="SM00388">
    <property type="entry name" value="HisKA"/>
    <property type="match status" value="1"/>
</dbReference>
<keyword evidence="10" id="KW-0418">Kinase</keyword>
<evidence type="ECO:0000256" key="15">
    <source>
        <dbReference type="SAM" id="Phobius"/>
    </source>
</evidence>
<dbReference type="RefSeq" id="WP_345337302.1">
    <property type="nucleotide sequence ID" value="NZ_BAABJZ010000105.1"/>
</dbReference>
<evidence type="ECO:0000256" key="7">
    <source>
        <dbReference type="ARBA" id="ARBA00022679"/>
    </source>
</evidence>
<keyword evidence="14 15" id="KW-0472">Membrane</keyword>
<gene>
    <name evidence="18" type="ORF">GCM10023333_40240</name>
</gene>
<evidence type="ECO:0000256" key="5">
    <source>
        <dbReference type="ARBA" id="ARBA00022519"/>
    </source>
</evidence>
<evidence type="ECO:0000313" key="18">
    <source>
        <dbReference type="EMBL" id="GAA4902124.1"/>
    </source>
</evidence>
<dbReference type="InterPro" id="IPR003661">
    <property type="entry name" value="HisK_dim/P_dom"/>
</dbReference>
<evidence type="ECO:0000256" key="13">
    <source>
        <dbReference type="ARBA" id="ARBA00023012"/>
    </source>
</evidence>
<dbReference type="Pfam" id="PF00672">
    <property type="entry name" value="HAMP"/>
    <property type="match status" value="1"/>
</dbReference>
<evidence type="ECO:0000256" key="12">
    <source>
        <dbReference type="ARBA" id="ARBA00022989"/>
    </source>
</evidence>
<keyword evidence="9" id="KW-0547">Nucleotide-binding</keyword>
<evidence type="ECO:0000259" key="17">
    <source>
        <dbReference type="PROSITE" id="PS50885"/>
    </source>
</evidence>
<keyword evidence="7" id="KW-0808">Transferase</keyword>
<comment type="subcellular location">
    <subcellularLocation>
        <location evidence="2">Cell inner membrane</location>
        <topology evidence="2">Multi-pass membrane protein</topology>
    </subcellularLocation>
</comment>
<dbReference type="GO" id="GO:0005524">
    <property type="term" value="F:ATP binding"/>
    <property type="evidence" value="ECO:0007669"/>
    <property type="project" value="UniProtKB-KW"/>
</dbReference>
<dbReference type="Pfam" id="PF00512">
    <property type="entry name" value="HisKA"/>
    <property type="match status" value="1"/>
</dbReference>
<evidence type="ECO:0000256" key="2">
    <source>
        <dbReference type="ARBA" id="ARBA00004429"/>
    </source>
</evidence>
<dbReference type="SMART" id="SM00304">
    <property type="entry name" value="HAMP"/>
    <property type="match status" value="1"/>
</dbReference>
<evidence type="ECO:0000256" key="8">
    <source>
        <dbReference type="ARBA" id="ARBA00022692"/>
    </source>
</evidence>
<dbReference type="EMBL" id="BAABJZ010000105">
    <property type="protein sequence ID" value="GAA4902124.1"/>
    <property type="molecule type" value="Genomic_DNA"/>
</dbReference>
<evidence type="ECO:0000256" key="9">
    <source>
        <dbReference type="ARBA" id="ARBA00022741"/>
    </source>
</evidence>
<dbReference type="SMART" id="SM00387">
    <property type="entry name" value="HATPase_c"/>
    <property type="match status" value="1"/>
</dbReference>
<evidence type="ECO:0000256" key="14">
    <source>
        <dbReference type="ARBA" id="ARBA00023136"/>
    </source>
</evidence>
<name>A0ABP9FGA9_9GAMM</name>
<keyword evidence="11 18" id="KW-0067">ATP-binding</keyword>
<dbReference type="Gene3D" id="1.10.287.130">
    <property type="match status" value="1"/>
</dbReference>
<keyword evidence="5" id="KW-0997">Cell inner membrane</keyword>
<protein>
    <recommendedName>
        <fullName evidence="3">histidine kinase</fullName>
        <ecNumber evidence="3">2.7.13.3</ecNumber>
    </recommendedName>
</protein>
<dbReference type="PANTHER" id="PTHR44936:SF5">
    <property type="entry name" value="SENSOR HISTIDINE KINASE ENVZ"/>
    <property type="match status" value="1"/>
</dbReference>
<dbReference type="PRINTS" id="PR00344">
    <property type="entry name" value="BCTRLSENSOR"/>
</dbReference>
<organism evidence="18 19">
    <name type="scientific">Ferrimonas pelagia</name>
    <dbReference type="NCBI Taxonomy" id="1177826"/>
    <lineage>
        <taxon>Bacteria</taxon>
        <taxon>Pseudomonadati</taxon>
        <taxon>Pseudomonadota</taxon>
        <taxon>Gammaproteobacteria</taxon>
        <taxon>Alteromonadales</taxon>
        <taxon>Ferrimonadaceae</taxon>
        <taxon>Ferrimonas</taxon>
    </lineage>
</organism>
<dbReference type="EC" id="2.7.13.3" evidence="3"/>
<feature type="transmembrane region" description="Helical" evidence="15">
    <location>
        <begin position="215"/>
        <end position="233"/>
    </location>
</feature>
<proteinExistence type="predicted"/>
<keyword evidence="4" id="KW-1003">Cell membrane</keyword>
<dbReference type="Pfam" id="PF02518">
    <property type="entry name" value="HATPase_c"/>
    <property type="match status" value="1"/>
</dbReference>
<dbReference type="CDD" id="cd06225">
    <property type="entry name" value="HAMP"/>
    <property type="match status" value="1"/>
</dbReference>
<dbReference type="InterPro" id="IPR003594">
    <property type="entry name" value="HATPase_dom"/>
</dbReference>
<keyword evidence="12 15" id="KW-1133">Transmembrane helix</keyword>
<feature type="domain" description="HAMP" evidence="17">
    <location>
        <begin position="234"/>
        <end position="286"/>
    </location>
</feature>